<feature type="transmembrane region" description="Helical" evidence="2">
    <location>
        <begin position="48"/>
        <end position="69"/>
    </location>
</feature>
<keyword evidence="4" id="KW-1185">Reference proteome</keyword>
<dbReference type="Proteomes" id="UP001157161">
    <property type="component" value="Unassembled WGS sequence"/>
</dbReference>
<keyword evidence="2" id="KW-1133">Transmembrane helix</keyword>
<protein>
    <recommendedName>
        <fullName evidence="5">DUF4307 domain-containing protein</fullName>
    </recommendedName>
</protein>
<keyword evidence="2" id="KW-0472">Membrane</keyword>
<feature type="region of interest" description="Disordered" evidence="1">
    <location>
        <begin position="1"/>
        <end position="44"/>
    </location>
</feature>
<evidence type="ECO:0000256" key="2">
    <source>
        <dbReference type="SAM" id="Phobius"/>
    </source>
</evidence>
<feature type="compositionally biased region" description="Basic and acidic residues" evidence="1">
    <location>
        <begin position="15"/>
        <end position="25"/>
    </location>
</feature>
<gene>
    <name evidence="3" type="ORF">GCM10025875_05260</name>
</gene>
<dbReference type="AlphaFoldDB" id="A0AA37UHE1"/>
<dbReference type="Pfam" id="PF14155">
    <property type="entry name" value="DUF4307"/>
    <property type="match status" value="1"/>
</dbReference>
<dbReference type="EMBL" id="BSUM01000001">
    <property type="protein sequence ID" value="GMA30534.1"/>
    <property type="molecule type" value="Genomic_DNA"/>
</dbReference>
<dbReference type="InterPro" id="IPR025443">
    <property type="entry name" value="DUF4307"/>
</dbReference>
<proteinExistence type="predicted"/>
<keyword evidence="2" id="KW-0812">Transmembrane</keyword>
<dbReference type="RefSeq" id="WP_284249172.1">
    <property type="nucleotide sequence ID" value="NZ_BSUM01000001.1"/>
</dbReference>
<evidence type="ECO:0000313" key="3">
    <source>
        <dbReference type="EMBL" id="GMA30534.1"/>
    </source>
</evidence>
<accession>A0AA37UHE1</accession>
<evidence type="ECO:0000313" key="4">
    <source>
        <dbReference type="Proteomes" id="UP001157161"/>
    </source>
</evidence>
<evidence type="ECO:0000256" key="1">
    <source>
        <dbReference type="SAM" id="MobiDB-lite"/>
    </source>
</evidence>
<reference evidence="3" key="2">
    <citation type="submission" date="2023-02" db="EMBL/GenBank/DDBJ databases">
        <authorList>
            <person name="Sun Q."/>
            <person name="Mori K."/>
        </authorList>
    </citation>
    <scope>NUCLEOTIDE SEQUENCE</scope>
    <source>
        <strain evidence="3">NBRC 112290</strain>
    </source>
</reference>
<comment type="caution">
    <text evidence="3">The sequence shown here is derived from an EMBL/GenBank/DDBJ whole genome shotgun (WGS) entry which is preliminary data.</text>
</comment>
<organism evidence="3 4">
    <name type="scientific">Litorihabitans aurantiacus</name>
    <dbReference type="NCBI Taxonomy" id="1930061"/>
    <lineage>
        <taxon>Bacteria</taxon>
        <taxon>Bacillati</taxon>
        <taxon>Actinomycetota</taxon>
        <taxon>Actinomycetes</taxon>
        <taxon>Micrococcales</taxon>
        <taxon>Beutenbergiaceae</taxon>
        <taxon>Litorihabitans</taxon>
    </lineage>
</organism>
<name>A0AA37UHE1_9MICO</name>
<evidence type="ECO:0008006" key="5">
    <source>
        <dbReference type="Google" id="ProtNLM"/>
    </source>
</evidence>
<sequence>MSTTRPAATPGGADPEERARLERRYGTRGRGRGADGGTSPSSASSGRVAAIAAGVIAVVGTGIAAWLVLGGSGASASVTGSSYQVLSDSSVRVAFSVVRDDADVAFACSVQALDASHAQVGVTVVEIPAGGARTVPVSVDVTTFARAEQADAIANGCLALED</sequence>
<reference evidence="3" key="1">
    <citation type="journal article" date="2014" name="Int. J. Syst. Evol. Microbiol.">
        <title>Complete genome sequence of Corynebacterium casei LMG S-19264T (=DSM 44701T), isolated from a smear-ripened cheese.</title>
        <authorList>
            <consortium name="US DOE Joint Genome Institute (JGI-PGF)"/>
            <person name="Walter F."/>
            <person name="Albersmeier A."/>
            <person name="Kalinowski J."/>
            <person name="Ruckert C."/>
        </authorList>
    </citation>
    <scope>NUCLEOTIDE SEQUENCE</scope>
    <source>
        <strain evidence="3">NBRC 112290</strain>
    </source>
</reference>